<dbReference type="RefSeq" id="WP_201878185.1">
    <property type="nucleotide sequence ID" value="NZ_JAERRF010000018.1"/>
</dbReference>
<dbReference type="InterPro" id="IPR006140">
    <property type="entry name" value="D-isomer_DH_NAD-bd"/>
</dbReference>
<dbReference type="SUPFAM" id="SSF52283">
    <property type="entry name" value="Formate/glycerate dehydrogenase catalytic domain-like"/>
    <property type="match status" value="1"/>
</dbReference>
<evidence type="ECO:0000313" key="5">
    <source>
        <dbReference type="Proteomes" id="UP000634229"/>
    </source>
</evidence>
<name>A0ABS1NJR1_9ACTN</name>
<evidence type="ECO:0000313" key="4">
    <source>
        <dbReference type="EMBL" id="MBL1100339.1"/>
    </source>
</evidence>
<dbReference type="InterPro" id="IPR050223">
    <property type="entry name" value="D-isomer_2-hydroxyacid_DH"/>
</dbReference>
<feature type="domain" description="D-isomer specific 2-hydroxyacid dehydrogenase NAD-binding" evidence="3">
    <location>
        <begin position="137"/>
        <end position="294"/>
    </location>
</feature>
<organism evidence="4 5">
    <name type="scientific">Streptomyces coffeae</name>
    <dbReference type="NCBI Taxonomy" id="621382"/>
    <lineage>
        <taxon>Bacteria</taxon>
        <taxon>Bacillati</taxon>
        <taxon>Actinomycetota</taxon>
        <taxon>Actinomycetes</taxon>
        <taxon>Kitasatosporales</taxon>
        <taxon>Streptomycetaceae</taxon>
        <taxon>Streptomyces</taxon>
    </lineage>
</organism>
<dbReference type="InterPro" id="IPR036291">
    <property type="entry name" value="NAD(P)-bd_dom_sf"/>
</dbReference>
<keyword evidence="5" id="KW-1185">Reference proteome</keyword>
<accession>A0ABS1NJR1</accession>
<dbReference type="EMBL" id="JAERRF010000018">
    <property type="protein sequence ID" value="MBL1100339.1"/>
    <property type="molecule type" value="Genomic_DNA"/>
</dbReference>
<dbReference type="CDD" id="cd12167">
    <property type="entry name" value="2-Hacid_dh_8"/>
    <property type="match status" value="1"/>
</dbReference>
<dbReference type="Gene3D" id="3.40.50.720">
    <property type="entry name" value="NAD(P)-binding Rossmann-like Domain"/>
    <property type="match status" value="2"/>
</dbReference>
<reference evidence="4 5" key="1">
    <citation type="submission" date="2021-01" db="EMBL/GenBank/DDBJ databases">
        <title>WGS of actinomycetes isolated from Thailand.</title>
        <authorList>
            <person name="Thawai C."/>
        </authorList>
    </citation>
    <scope>NUCLEOTIDE SEQUENCE [LARGE SCALE GENOMIC DNA]</scope>
    <source>
        <strain evidence="4 5">CA1R205</strain>
    </source>
</reference>
<gene>
    <name evidence="4" type="ORF">JK363_27420</name>
</gene>
<dbReference type="Pfam" id="PF02826">
    <property type="entry name" value="2-Hacid_dh_C"/>
    <property type="match status" value="1"/>
</dbReference>
<dbReference type="PANTHER" id="PTHR10996:SF178">
    <property type="entry name" value="2-HYDROXYACID DEHYDROGENASE YGL185C-RELATED"/>
    <property type="match status" value="1"/>
</dbReference>
<protein>
    <submittedName>
        <fullName evidence="4">Hydroxyacid dehydrogenase</fullName>
    </submittedName>
</protein>
<comment type="caution">
    <text evidence="4">The sequence shown here is derived from an EMBL/GenBank/DDBJ whole genome shotgun (WGS) entry which is preliminary data.</text>
</comment>
<dbReference type="Proteomes" id="UP000634229">
    <property type="component" value="Unassembled WGS sequence"/>
</dbReference>
<evidence type="ECO:0000256" key="2">
    <source>
        <dbReference type="ARBA" id="ARBA00023027"/>
    </source>
</evidence>
<evidence type="ECO:0000256" key="1">
    <source>
        <dbReference type="ARBA" id="ARBA00023002"/>
    </source>
</evidence>
<dbReference type="PANTHER" id="PTHR10996">
    <property type="entry name" value="2-HYDROXYACID DEHYDROGENASE-RELATED"/>
    <property type="match status" value="1"/>
</dbReference>
<sequence length="334" mass="35261">MVPDSPAALFVMDPVHLPRLFPAPLLDRLTASVTIPPAAAVRPSAVTGADPAAVEVLITGWGCEPLTAEVLDGLPKLRAVVHAAGSVKGHITPACWERELLVSSAAAANALPVAEFTLAAILLAGKDTLRLRALYATEHRFPSPARTARTGNFRRRVGIVGASRIGRRVIELLRPFDLEVSVYDPHLAPPEAEALGVRALPLDELVASSEVLSLHAPSLPATRQLLDTRRLALMPDGATLINTARGALVDTDALVTELSTGRISAVLDVTEPEPLPAGSPLFTLPNVLLTPHIAGALGHELERLGAAVTDEVERLMAGAPPLHQVLRTDLDRIA</sequence>
<dbReference type="SUPFAM" id="SSF51735">
    <property type="entry name" value="NAD(P)-binding Rossmann-fold domains"/>
    <property type="match status" value="1"/>
</dbReference>
<keyword evidence="2" id="KW-0520">NAD</keyword>
<keyword evidence="1" id="KW-0560">Oxidoreductase</keyword>
<evidence type="ECO:0000259" key="3">
    <source>
        <dbReference type="Pfam" id="PF02826"/>
    </source>
</evidence>
<proteinExistence type="predicted"/>